<proteinExistence type="predicted"/>
<keyword evidence="3" id="KW-1185">Reference proteome</keyword>
<organism evidence="2 3">
    <name type="scientific">Streptomyces daqingensis</name>
    <dbReference type="NCBI Taxonomy" id="1472640"/>
    <lineage>
        <taxon>Bacteria</taxon>
        <taxon>Bacillati</taxon>
        <taxon>Actinomycetota</taxon>
        <taxon>Actinomycetes</taxon>
        <taxon>Kitasatosporales</taxon>
        <taxon>Streptomycetaceae</taxon>
        <taxon>Streptomyces</taxon>
    </lineage>
</organism>
<gene>
    <name evidence="2" type="ORF">GCM10012287_29100</name>
</gene>
<evidence type="ECO:0000256" key="1">
    <source>
        <dbReference type="SAM" id="MobiDB-lite"/>
    </source>
</evidence>
<sequence length="70" mass="7471">MTAATTTTSEISRNQNTANSPDVRPDDYGSPWSPIVSCRAGTHRPDPEGDGRCPAVKVGTGEEPAWNPLF</sequence>
<evidence type="ECO:0000313" key="2">
    <source>
        <dbReference type="EMBL" id="GGO50102.1"/>
    </source>
</evidence>
<dbReference type="Proteomes" id="UP000631535">
    <property type="component" value="Unassembled WGS sequence"/>
</dbReference>
<evidence type="ECO:0000313" key="3">
    <source>
        <dbReference type="Proteomes" id="UP000631535"/>
    </source>
</evidence>
<name>A0ABQ2MDI2_9ACTN</name>
<comment type="caution">
    <text evidence="2">The sequence shown here is derived from an EMBL/GenBank/DDBJ whole genome shotgun (WGS) entry which is preliminary data.</text>
</comment>
<feature type="region of interest" description="Disordered" evidence="1">
    <location>
        <begin position="1"/>
        <end position="70"/>
    </location>
</feature>
<protein>
    <submittedName>
        <fullName evidence="2">Uncharacterized protein</fullName>
    </submittedName>
</protein>
<reference evidence="3" key="1">
    <citation type="journal article" date="2019" name="Int. J. Syst. Evol. Microbiol.">
        <title>The Global Catalogue of Microorganisms (GCM) 10K type strain sequencing project: providing services to taxonomists for standard genome sequencing and annotation.</title>
        <authorList>
            <consortium name="The Broad Institute Genomics Platform"/>
            <consortium name="The Broad Institute Genome Sequencing Center for Infectious Disease"/>
            <person name="Wu L."/>
            <person name="Ma J."/>
        </authorList>
    </citation>
    <scope>NUCLEOTIDE SEQUENCE [LARGE SCALE GENOMIC DNA]</scope>
    <source>
        <strain evidence="3">CGMCC 4.7178</strain>
    </source>
</reference>
<feature type="compositionally biased region" description="Polar residues" evidence="1">
    <location>
        <begin position="1"/>
        <end position="20"/>
    </location>
</feature>
<accession>A0ABQ2MDI2</accession>
<dbReference type="EMBL" id="BMMP01000008">
    <property type="protein sequence ID" value="GGO50102.1"/>
    <property type="molecule type" value="Genomic_DNA"/>
</dbReference>